<dbReference type="PROSITE" id="PS00118">
    <property type="entry name" value="PA2_HIS"/>
    <property type="match status" value="1"/>
</dbReference>
<keyword evidence="2" id="KW-0964">Secreted</keyword>
<dbReference type="GO" id="GO:0005576">
    <property type="term" value="C:extracellular region"/>
    <property type="evidence" value="ECO:0007669"/>
    <property type="project" value="UniProtKB-SubCell"/>
</dbReference>
<name>A0A6A4P548_LUPAL</name>
<evidence type="ECO:0000256" key="2">
    <source>
        <dbReference type="ARBA" id="ARBA00022525"/>
    </source>
</evidence>
<dbReference type="Gene3D" id="1.20.90.10">
    <property type="entry name" value="Phospholipase A2 domain"/>
    <property type="match status" value="1"/>
</dbReference>
<comment type="caution">
    <text evidence="4">The sequence shown here is derived from an EMBL/GenBank/DDBJ whole genome shotgun (WGS) entry which is preliminary data.</text>
</comment>
<dbReference type="OrthoDB" id="1932081at2759"/>
<keyword evidence="5" id="KW-1185">Reference proteome</keyword>
<feature type="transmembrane region" description="Helical" evidence="3">
    <location>
        <begin position="53"/>
        <end position="76"/>
    </location>
</feature>
<dbReference type="InterPro" id="IPR036444">
    <property type="entry name" value="PLipase_A2_dom_sf"/>
</dbReference>
<dbReference type="GO" id="GO:0006644">
    <property type="term" value="P:phospholipid metabolic process"/>
    <property type="evidence" value="ECO:0007669"/>
    <property type="project" value="InterPro"/>
</dbReference>
<reference evidence="5" key="1">
    <citation type="journal article" date="2020" name="Nat. Commun.">
        <title>Genome sequence of the cluster root forming white lupin.</title>
        <authorList>
            <person name="Hufnagel B."/>
            <person name="Marques A."/>
            <person name="Soriano A."/>
            <person name="Marques L."/>
            <person name="Divol F."/>
            <person name="Doumas P."/>
            <person name="Sallet E."/>
            <person name="Mancinotti D."/>
            <person name="Carrere S."/>
            <person name="Marande W."/>
            <person name="Arribat S."/>
            <person name="Keller J."/>
            <person name="Huneau C."/>
            <person name="Blein T."/>
            <person name="Aime D."/>
            <person name="Laguerre M."/>
            <person name="Taylor J."/>
            <person name="Schubert V."/>
            <person name="Nelson M."/>
            <person name="Geu-Flores F."/>
            <person name="Crespi M."/>
            <person name="Gallardo-Guerrero K."/>
            <person name="Delaux P.-M."/>
            <person name="Salse J."/>
            <person name="Berges H."/>
            <person name="Guyot R."/>
            <person name="Gouzy J."/>
            <person name="Peret B."/>
        </authorList>
    </citation>
    <scope>NUCLEOTIDE SEQUENCE [LARGE SCALE GENOMIC DNA]</scope>
    <source>
        <strain evidence="5">cv. Amiga</strain>
    </source>
</reference>
<dbReference type="GO" id="GO:0050482">
    <property type="term" value="P:arachidonate secretion"/>
    <property type="evidence" value="ECO:0007669"/>
    <property type="project" value="InterPro"/>
</dbReference>
<accession>A0A6A4P548</accession>
<organism evidence="4 5">
    <name type="scientific">Lupinus albus</name>
    <name type="common">White lupine</name>
    <name type="synonym">Lupinus termis</name>
    <dbReference type="NCBI Taxonomy" id="3870"/>
    <lineage>
        <taxon>Eukaryota</taxon>
        <taxon>Viridiplantae</taxon>
        <taxon>Streptophyta</taxon>
        <taxon>Embryophyta</taxon>
        <taxon>Tracheophyta</taxon>
        <taxon>Spermatophyta</taxon>
        <taxon>Magnoliopsida</taxon>
        <taxon>eudicotyledons</taxon>
        <taxon>Gunneridae</taxon>
        <taxon>Pentapetalae</taxon>
        <taxon>rosids</taxon>
        <taxon>fabids</taxon>
        <taxon>Fabales</taxon>
        <taxon>Fabaceae</taxon>
        <taxon>Papilionoideae</taxon>
        <taxon>50 kb inversion clade</taxon>
        <taxon>genistoids sensu lato</taxon>
        <taxon>core genistoids</taxon>
        <taxon>Genisteae</taxon>
        <taxon>Lupinus</taxon>
    </lineage>
</organism>
<dbReference type="SUPFAM" id="SSF48619">
    <property type="entry name" value="Phospholipase A2, PLA2"/>
    <property type="match status" value="1"/>
</dbReference>
<keyword evidence="3" id="KW-0812">Transmembrane</keyword>
<keyword evidence="3" id="KW-1133">Transmembrane helix</keyword>
<evidence type="ECO:0000313" key="5">
    <source>
        <dbReference type="Proteomes" id="UP000447434"/>
    </source>
</evidence>
<dbReference type="EMBL" id="WOCE01000016">
    <property type="protein sequence ID" value="KAE9597845.1"/>
    <property type="molecule type" value="Genomic_DNA"/>
</dbReference>
<keyword evidence="3" id="KW-0472">Membrane</keyword>
<dbReference type="AlphaFoldDB" id="A0A6A4P548"/>
<evidence type="ECO:0000256" key="3">
    <source>
        <dbReference type="SAM" id="Phobius"/>
    </source>
</evidence>
<proteinExistence type="predicted"/>
<evidence type="ECO:0000313" key="4">
    <source>
        <dbReference type="EMBL" id="KAE9597845.1"/>
    </source>
</evidence>
<protein>
    <submittedName>
        <fullName evidence="4">Putative phospholipase A(2)</fullName>
    </submittedName>
</protein>
<sequence length="81" mass="9191">MLHEVAPLLKYGKYCGILYSGCSGETPCDDLDACCMMHDQCVLDNNCEFNSSLITFFIQISCIFMPTIPHLFMLFIDKNII</sequence>
<gene>
    <name evidence="4" type="ORF">Lalb_Chr16g0390911</name>
</gene>
<dbReference type="Proteomes" id="UP000447434">
    <property type="component" value="Chromosome 16"/>
</dbReference>
<comment type="subcellular location">
    <subcellularLocation>
        <location evidence="1">Secreted</location>
    </subcellularLocation>
</comment>
<dbReference type="GO" id="GO:0004623">
    <property type="term" value="F:phospholipase A2 activity"/>
    <property type="evidence" value="ECO:0007669"/>
    <property type="project" value="InterPro"/>
</dbReference>
<evidence type="ECO:0000256" key="1">
    <source>
        <dbReference type="ARBA" id="ARBA00004613"/>
    </source>
</evidence>
<dbReference type="InterPro" id="IPR033113">
    <property type="entry name" value="PLA2_histidine"/>
</dbReference>